<feature type="domain" description="Disease resistance R13L4/SHOC-2-like LRR" evidence="4">
    <location>
        <begin position="227"/>
        <end position="295"/>
    </location>
</feature>
<sequence length="413" mass="47196">MKLICNVDVYNRLSSLAINIRQRKPQKSCLIIGKQSKENDEVYLILQTKSNKIGVKYKINNNIKKIFTKFVDEGKASFRIIEPSHDINIQCDPIQLKSFLHVLKLILLKKFTSPLSTLSDYNKKSINIVPKTKIIISKVLDYPTLKGFPKITEQLYLCGLQRKSFDCQILKLHNLKILNLSQNQLTNLPQELGMLPNLQELSLSDNQFGKCPISKWSWMNGSNITKTLRSLNLSCNKLTKIPDEISKLHALLSLNINNNLISSLPEGIGNLKKLKYLNISKNNITNLPGSMTNLRLYELDISENSFQINNDNTISVCDIKISCLVDLAAQVVIKTRIYYDASIIPFTLIQYLDKAHYCMCGVPCFNSFMRKFMPMNLSTITNSIRFSGISGNNILFDCYFCSFKCLRRYFLCV</sequence>
<dbReference type="Gene3D" id="3.80.10.10">
    <property type="entry name" value="Ribonuclease Inhibitor"/>
    <property type="match status" value="2"/>
</dbReference>
<dbReference type="GeneID" id="105364694"/>
<dbReference type="InterPro" id="IPR055414">
    <property type="entry name" value="LRR_R13L4/SHOC2-like"/>
</dbReference>
<dbReference type="InterPro" id="IPR003591">
    <property type="entry name" value="Leu-rich_rpt_typical-subtyp"/>
</dbReference>
<keyword evidence="3" id="KW-0539">Nucleus</keyword>
<dbReference type="RefSeq" id="XP_011500986.1">
    <property type="nucleotide sequence ID" value="XM_011502684.1"/>
</dbReference>
<dbReference type="PANTHER" id="PTHR48051">
    <property type="match status" value="1"/>
</dbReference>
<organism evidence="6 7">
    <name type="scientific">Ceratosolen solmsi marchali</name>
    <dbReference type="NCBI Taxonomy" id="326594"/>
    <lineage>
        <taxon>Eukaryota</taxon>
        <taxon>Metazoa</taxon>
        <taxon>Ecdysozoa</taxon>
        <taxon>Arthropoda</taxon>
        <taxon>Hexapoda</taxon>
        <taxon>Insecta</taxon>
        <taxon>Pterygota</taxon>
        <taxon>Neoptera</taxon>
        <taxon>Endopterygota</taxon>
        <taxon>Hymenoptera</taxon>
        <taxon>Apocrita</taxon>
        <taxon>Proctotrupomorpha</taxon>
        <taxon>Chalcidoidea</taxon>
        <taxon>Agaonidae</taxon>
        <taxon>Agaoninae</taxon>
        <taxon>Ceratosolen</taxon>
    </lineage>
</organism>
<keyword evidence="2" id="KW-0677">Repeat</keyword>
<keyword evidence="6" id="KW-1185">Reference proteome</keyword>
<evidence type="ECO:0000256" key="2">
    <source>
        <dbReference type="ARBA" id="ARBA00022737"/>
    </source>
</evidence>
<dbReference type="SUPFAM" id="SSF52058">
    <property type="entry name" value="L domain-like"/>
    <property type="match status" value="1"/>
</dbReference>
<dbReference type="KEGG" id="csol:105364694"/>
<evidence type="ECO:0000313" key="6">
    <source>
        <dbReference type="Proteomes" id="UP000695007"/>
    </source>
</evidence>
<gene>
    <name evidence="7" type="primary">LOC105364694</name>
</gene>
<dbReference type="PROSITE" id="PS51450">
    <property type="entry name" value="LRR"/>
    <property type="match status" value="3"/>
</dbReference>
<dbReference type="SMART" id="SM00369">
    <property type="entry name" value="LRR_TYP"/>
    <property type="match status" value="4"/>
</dbReference>
<reference evidence="7" key="1">
    <citation type="submission" date="2025-08" db="UniProtKB">
        <authorList>
            <consortium name="RefSeq"/>
        </authorList>
    </citation>
    <scope>IDENTIFICATION</scope>
</reference>
<protein>
    <submittedName>
        <fullName evidence="7">Leucine-rich repeat protein 1</fullName>
    </submittedName>
</protein>
<dbReference type="InterPro" id="IPR057437">
    <property type="entry name" value="PIF1/LRR1_PH"/>
</dbReference>
<dbReference type="InterPro" id="IPR025875">
    <property type="entry name" value="Leu-rich_rpt_4"/>
</dbReference>
<dbReference type="InterPro" id="IPR032675">
    <property type="entry name" value="LRR_dom_sf"/>
</dbReference>
<proteinExistence type="predicted"/>
<evidence type="ECO:0000259" key="4">
    <source>
        <dbReference type="Pfam" id="PF23598"/>
    </source>
</evidence>
<evidence type="ECO:0000313" key="7">
    <source>
        <dbReference type="RefSeq" id="XP_011500986.1"/>
    </source>
</evidence>
<dbReference type="PANTHER" id="PTHR48051:SF1">
    <property type="entry name" value="RAS SUPPRESSOR PROTEIN 1"/>
    <property type="match status" value="1"/>
</dbReference>
<evidence type="ECO:0000259" key="5">
    <source>
        <dbReference type="Pfam" id="PF25344"/>
    </source>
</evidence>
<feature type="domain" description="PIF1/LRR1 pleckstrin homology" evidence="5">
    <location>
        <begin position="1"/>
        <end position="110"/>
    </location>
</feature>
<dbReference type="InterPro" id="IPR001611">
    <property type="entry name" value="Leu-rich_rpt"/>
</dbReference>
<dbReference type="CTD" id="34449"/>
<dbReference type="GO" id="GO:0005737">
    <property type="term" value="C:cytoplasm"/>
    <property type="evidence" value="ECO:0007669"/>
    <property type="project" value="TreeGrafter"/>
</dbReference>
<dbReference type="AlphaFoldDB" id="A0AAJ7DYF0"/>
<dbReference type="SMART" id="SM00364">
    <property type="entry name" value="LRR_BAC"/>
    <property type="match status" value="4"/>
</dbReference>
<evidence type="ECO:0000256" key="1">
    <source>
        <dbReference type="ARBA" id="ARBA00022614"/>
    </source>
</evidence>
<dbReference type="InterPro" id="IPR050216">
    <property type="entry name" value="LRR_domain-containing"/>
</dbReference>
<dbReference type="Pfam" id="PF12799">
    <property type="entry name" value="LRR_4"/>
    <property type="match status" value="1"/>
</dbReference>
<dbReference type="Proteomes" id="UP000695007">
    <property type="component" value="Unplaced"/>
</dbReference>
<name>A0AAJ7DYF0_9HYME</name>
<evidence type="ECO:0000256" key="3">
    <source>
        <dbReference type="ARBA" id="ARBA00023242"/>
    </source>
</evidence>
<accession>A0AAJ7DYF0</accession>
<dbReference type="Pfam" id="PF25344">
    <property type="entry name" value="PH_LRR1"/>
    <property type="match status" value="1"/>
</dbReference>
<dbReference type="Pfam" id="PF23598">
    <property type="entry name" value="LRR_14"/>
    <property type="match status" value="1"/>
</dbReference>
<keyword evidence="1" id="KW-0433">Leucine-rich repeat</keyword>